<dbReference type="RefSeq" id="WP_369244477.1">
    <property type="nucleotide sequence ID" value="NZ_CP163443.1"/>
</dbReference>
<sequence length="187" mass="20998">MRYAQGGGLTPQGQAVREGVRMLAVDGFARGEKNTVIARELRVSVRSVERWSGGAVERWRRSWREGGRQAVRPSGLAKRPKVGDSDVAVLEPLLLEGAMAQGWADERWTLSRVRLLIADQLGVSLSIRGVWELLRRHGWSCQQPARRAVERDDAAVSGWVKETWPRAKPSRRRSGHGWSSRTKPLSR</sequence>
<dbReference type="EMBL" id="CP163443">
    <property type="protein sequence ID" value="XDQ51140.1"/>
    <property type="molecule type" value="Genomic_DNA"/>
</dbReference>
<dbReference type="AlphaFoldDB" id="A0AB39RBP6"/>
<proteinExistence type="predicted"/>
<reference evidence="3" key="1">
    <citation type="submission" date="2024-07" db="EMBL/GenBank/DDBJ databases">
        <authorList>
            <person name="Yu S.T."/>
        </authorList>
    </citation>
    <scope>NUCLEOTIDE SEQUENCE</scope>
    <source>
        <strain evidence="3">R41</strain>
    </source>
</reference>
<name>A0AB39RBP6_9ACTN</name>
<evidence type="ECO:0000313" key="3">
    <source>
        <dbReference type="EMBL" id="XDQ51140.1"/>
    </source>
</evidence>
<dbReference type="SUPFAM" id="SSF46689">
    <property type="entry name" value="Homeodomain-like"/>
    <property type="match status" value="1"/>
</dbReference>
<gene>
    <name evidence="3" type="ORF">AB5J53_05435</name>
</gene>
<feature type="region of interest" description="Disordered" evidence="1">
    <location>
        <begin position="160"/>
        <end position="187"/>
    </location>
</feature>
<dbReference type="Pfam" id="PF13592">
    <property type="entry name" value="HTH_33"/>
    <property type="match status" value="1"/>
</dbReference>
<accession>A0AB39RBP6</accession>
<dbReference type="InterPro" id="IPR009057">
    <property type="entry name" value="Homeodomain-like_sf"/>
</dbReference>
<protein>
    <submittedName>
        <fullName evidence="3">Winged helix-turn-helix domain-containing protein</fullName>
    </submittedName>
</protein>
<evidence type="ECO:0000259" key="2">
    <source>
        <dbReference type="Pfam" id="PF13592"/>
    </source>
</evidence>
<evidence type="ECO:0000256" key="1">
    <source>
        <dbReference type="SAM" id="MobiDB-lite"/>
    </source>
</evidence>
<organism evidence="3">
    <name type="scientific">Streptomyces sp. R41</name>
    <dbReference type="NCBI Taxonomy" id="3238632"/>
    <lineage>
        <taxon>Bacteria</taxon>
        <taxon>Bacillati</taxon>
        <taxon>Actinomycetota</taxon>
        <taxon>Actinomycetes</taxon>
        <taxon>Kitasatosporales</taxon>
        <taxon>Streptomycetaceae</taxon>
        <taxon>Streptomyces</taxon>
    </lineage>
</organism>
<feature type="domain" description="Winged helix-turn helix" evidence="2">
    <location>
        <begin position="105"/>
        <end position="163"/>
    </location>
</feature>
<dbReference type="InterPro" id="IPR025959">
    <property type="entry name" value="Winged_HTH_dom"/>
</dbReference>